<organism evidence="2 3">
    <name type="scientific">Candidatus Desulfovibrio intestinavium</name>
    <dbReference type="NCBI Taxonomy" id="2838534"/>
    <lineage>
        <taxon>Bacteria</taxon>
        <taxon>Pseudomonadati</taxon>
        <taxon>Thermodesulfobacteriota</taxon>
        <taxon>Desulfovibrionia</taxon>
        <taxon>Desulfovibrionales</taxon>
        <taxon>Desulfovibrionaceae</taxon>
        <taxon>Desulfovibrio</taxon>
    </lineage>
</organism>
<dbReference type="Proteomes" id="UP000823821">
    <property type="component" value="Unassembled WGS sequence"/>
</dbReference>
<dbReference type="Pfam" id="PF06114">
    <property type="entry name" value="Peptidase_M78"/>
    <property type="match status" value="1"/>
</dbReference>
<reference evidence="2" key="2">
    <citation type="submission" date="2021-04" db="EMBL/GenBank/DDBJ databases">
        <authorList>
            <person name="Gilroy R."/>
        </authorList>
    </citation>
    <scope>NUCLEOTIDE SEQUENCE</scope>
    <source>
        <strain evidence="2">5032</strain>
    </source>
</reference>
<evidence type="ECO:0000313" key="3">
    <source>
        <dbReference type="Proteomes" id="UP000823821"/>
    </source>
</evidence>
<gene>
    <name evidence="2" type="ORF">H9784_02595</name>
</gene>
<feature type="domain" description="IrrE N-terminal-like" evidence="1">
    <location>
        <begin position="82"/>
        <end position="134"/>
    </location>
</feature>
<accession>A0A9D2KQE1</accession>
<reference evidence="2" key="1">
    <citation type="journal article" date="2021" name="PeerJ">
        <title>Extensive microbial diversity within the chicken gut microbiome revealed by metagenomics and culture.</title>
        <authorList>
            <person name="Gilroy R."/>
            <person name="Ravi A."/>
            <person name="Getino M."/>
            <person name="Pursley I."/>
            <person name="Horton D.L."/>
            <person name="Alikhan N.F."/>
            <person name="Baker D."/>
            <person name="Gharbi K."/>
            <person name="Hall N."/>
            <person name="Watson M."/>
            <person name="Adriaenssens E.M."/>
            <person name="Foster-Nyarko E."/>
            <person name="Jarju S."/>
            <person name="Secka A."/>
            <person name="Antonio M."/>
            <person name="Oren A."/>
            <person name="Chaudhuri R.R."/>
            <person name="La Ragione R."/>
            <person name="Hildebrand F."/>
            <person name="Pallen M.J."/>
        </authorList>
    </citation>
    <scope>NUCLEOTIDE SEQUENCE</scope>
    <source>
        <strain evidence="2">5032</strain>
    </source>
</reference>
<dbReference type="AlphaFoldDB" id="A0A9D2KQE1"/>
<dbReference type="InterPro" id="IPR010359">
    <property type="entry name" value="IrrE_HExxH"/>
</dbReference>
<protein>
    <submittedName>
        <fullName evidence="2">ImmA/IrrE family metallo-endopeptidase</fullName>
    </submittedName>
</protein>
<dbReference type="Gene3D" id="1.10.10.2910">
    <property type="match status" value="1"/>
</dbReference>
<sequence length="198" mass="22249">MRFVFELGDTEGPEPFPVELLRPFRTGGVLPASVFKQLLGNLPHDGIAFHEADQGTGSAGWIEVALHHDSQWMGKKQVRVCYHLVVNRNHSREEQFATIAHELGHLYCGHLGTPDSSWWPDRWQTAEDVREFEAESVAWLVCERAGIVNPSAAYLITRLRDEDEIPPVSLEAILKAAGMVEALMFRSLRPRKALVINA</sequence>
<comment type="caution">
    <text evidence="2">The sequence shown here is derived from an EMBL/GenBank/DDBJ whole genome shotgun (WGS) entry which is preliminary data.</text>
</comment>
<evidence type="ECO:0000259" key="1">
    <source>
        <dbReference type="Pfam" id="PF06114"/>
    </source>
</evidence>
<proteinExistence type="predicted"/>
<name>A0A9D2KQE1_9BACT</name>
<evidence type="ECO:0000313" key="2">
    <source>
        <dbReference type="EMBL" id="HJA78449.1"/>
    </source>
</evidence>
<dbReference type="EMBL" id="DWZD01000018">
    <property type="protein sequence ID" value="HJA78449.1"/>
    <property type="molecule type" value="Genomic_DNA"/>
</dbReference>